<protein>
    <submittedName>
        <fullName evidence="1">Uncharacterized protein</fullName>
    </submittedName>
</protein>
<dbReference type="Proteomes" id="UP000588098">
    <property type="component" value="Unassembled WGS sequence"/>
</dbReference>
<proteinExistence type="predicted"/>
<reference evidence="1 2" key="1">
    <citation type="submission" date="2020-08" db="EMBL/GenBank/DDBJ databases">
        <title>Genomic Encyclopedia of Type Strains, Phase III (KMG-III): the genomes of soil and plant-associated and newly described type strains.</title>
        <authorList>
            <person name="Whitman W."/>
        </authorList>
    </citation>
    <scope>NUCLEOTIDE SEQUENCE [LARGE SCALE GENOMIC DNA]</scope>
    <source>
        <strain evidence="1 2">CECT 8305</strain>
    </source>
</reference>
<evidence type="ECO:0000313" key="1">
    <source>
        <dbReference type="EMBL" id="MBB5939558.1"/>
    </source>
</evidence>
<keyword evidence="2" id="KW-1185">Reference proteome</keyword>
<name>A0A7W9V1Q9_9ACTN</name>
<dbReference type="AlphaFoldDB" id="A0A7W9V1Q9"/>
<accession>A0A7W9V1Q9</accession>
<organism evidence="1 2">
    <name type="scientific">Streptomyces zagrosensis</name>
    <dbReference type="NCBI Taxonomy" id="1042984"/>
    <lineage>
        <taxon>Bacteria</taxon>
        <taxon>Bacillati</taxon>
        <taxon>Actinomycetota</taxon>
        <taxon>Actinomycetes</taxon>
        <taxon>Kitasatosporales</taxon>
        <taxon>Streptomycetaceae</taxon>
        <taxon>Streptomyces</taxon>
    </lineage>
</organism>
<dbReference type="EMBL" id="JACHJL010000025">
    <property type="protein sequence ID" value="MBB5939558.1"/>
    <property type="molecule type" value="Genomic_DNA"/>
</dbReference>
<sequence length="59" mass="6611">MNSRGGDRSYSSDRELLARRRSEFLGHGASGADYFLPGFFLPAMARRGPLRVRALVLVR</sequence>
<gene>
    <name evidence="1" type="ORF">FHS42_006654</name>
</gene>
<comment type="caution">
    <text evidence="1">The sequence shown here is derived from an EMBL/GenBank/DDBJ whole genome shotgun (WGS) entry which is preliminary data.</text>
</comment>
<evidence type="ECO:0000313" key="2">
    <source>
        <dbReference type="Proteomes" id="UP000588098"/>
    </source>
</evidence>